<evidence type="ECO:0000259" key="9">
    <source>
        <dbReference type="Pfam" id="PF07715"/>
    </source>
</evidence>
<dbReference type="SUPFAM" id="SSF49464">
    <property type="entry name" value="Carboxypeptidase regulatory domain-like"/>
    <property type="match status" value="1"/>
</dbReference>
<proteinExistence type="inferred from homology"/>
<accession>A0A521BAG0</accession>
<evidence type="ECO:0000256" key="1">
    <source>
        <dbReference type="ARBA" id="ARBA00004571"/>
    </source>
</evidence>
<keyword evidence="8" id="KW-0732">Signal</keyword>
<evidence type="ECO:0000256" key="2">
    <source>
        <dbReference type="ARBA" id="ARBA00022448"/>
    </source>
</evidence>
<name>A0A521BAG0_SACCC</name>
<dbReference type="InterPro" id="IPR012910">
    <property type="entry name" value="Plug_dom"/>
</dbReference>
<feature type="signal peptide" evidence="8">
    <location>
        <begin position="1"/>
        <end position="19"/>
    </location>
</feature>
<dbReference type="InterPro" id="IPR039426">
    <property type="entry name" value="TonB-dep_rcpt-like"/>
</dbReference>
<dbReference type="AlphaFoldDB" id="A0A521BAG0"/>
<dbReference type="InterPro" id="IPR036942">
    <property type="entry name" value="Beta-barrel_TonB_sf"/>
</dbReference>
<keyword evidence="5 7" id="KW-0472">Membrane</keyword>
<evidence type="ECO:0000313" key="10">
    <source>
        <dbReference type="EMBL" id="SMO44055.1"/>
    </source>
</evidence>
<dbReference type="EMBL" id="FXTB01000001">
    <property type="protein sequence ID" value="SMO44055.1"/>
    <property type="molecule type" value="Genomic_DNA"/>
</dbReference>
<dbReference type="InterPro" id="IPR008969">
    <property type="entry name" value="CarboxyPept-like_regulatory"/>
</dbReference>
<sequence length="1043" mass="114503">MKNLLGTIFLFMCTTLMWAQETTVSGKVISQDDGLGMPGVSVLVKGTTIGTITSLDGDFSLQANMGETLVFSFIGMETQEHVISSSTINVVMKSIISDLDEVIVVGYGVQKKSVMTAAISSVNADELEKANPSRIEDVLKGRVSGVQITQSSGQPGADSKVRIRGVGTVNNSEPLYIVDGMAVDGGINYLNPSDIESVEVLKDAASGAIYGARAANGVILVTTKSGKKGTTKVNYDFSYGIQNPWTERDVLNATQYMVIMNEMALNDGNSARYTADQIANAGSGTDWQSKTFNYDAPVQNHQISLSGGGETSNFFLSFGYYNQEGIVGGNFDRSNFERYSVRINNTYDVFNVDRGLLKKLRVGVNAGYTRIVSSGIETNSEFGSVLGSALAFNPTVPVYATDPDAVLASQPTAVTDKNGRVYSLPPAGFQEIANPVAMLDAPSASKDNSDKIVATFWGELELLQDLKFKSSYGVDLAFWGGDGHTFPHFLASQGKHVERSHVYSNMNRGYTWQLENTLHYVKSFDDKHNFSVLLGQSAKEYTTRYLAGDDYDLLENDPNKAVIDYAIADRDDERVAGGTGGFTSRTLASYFGRLDYNFDERYMLQATVRRDGSSNFGPSNKWAIFPSFSAGWNITNESFMDNRPMWLSYMKLRASWGRNGNENIAPFSYTSLMDGGQNYYFGSGDYSLMQYGSNPSRIANADVKWEESEQIDVGMDFRLFKHALAIGVDYFKKDTKGMLMNQPIPSYVGKGAPIANAGDMENQGVELEITFKNSIGDLNYSITGQASYIKNTLINMGNDSGENIYESSDASGVGSFVKGTNGMVFPYFYGYKTAGILQNQSEADSYNSMYGQNAKPGDVRFVDYNNDDVIDDLDRTMIGKGMPDVTYGITIGADYKNFDLNVFFQGSTGNDIFDISQRGDIAAMNRPSWVLDRWTGEGTSTKIPRMTSANPNSNWRSSDLYIKDGSYMRLKNIQLGYTLPQHLVSKDMFQNIRLYVSAENLLTFTKYDGFEPEIASGGYTTIGVDKGIYPQSRTISIGANITF</sequence>
<reference evidence="10 11" key="1">
    <citation type="submission" date="2017-05" db="EMBL/GenBank/DDBJ databases">
        <authorList>
            <person name="Varghese N."/>
            <person name="Submissions S."/>
        </authorList>
    </citation>
    <scope>NUCLEOTIDE SEQUENCE [LARGE SCALE GENOMIC DNA]</scope>
    <source>
        <strain evidence="10 11">DSM 27040</strain>
    </source>
</reference>
<keyword evidence="11" id="KW-1185">Reference proteome</keyword>
<feature type="chain" id="PRO_5021957905" evidence="8">
    <location>
        <begin position="20"/>
        <end position="1043"/>
    </location>
</feature>
<dbReference type="Pfam" id="PF13715">
    <property type="entry name" value="CarbopepD_reg_2"/>
    <property type="match status" value="1"/>
</dbReference>
<dbReference type="InterPro" id="IPR023997">
    <property type="entry name" value="TonB-dep_OMP_SusC/RagA_CS"/>
</dbReference>
<dbReference type="InterPro" id="IPR023996">
    <property type="entry name" value="TonB-dep_OMP_SusC/RagA"/>
</dbReference>
<dbReference type="GO" id="GO:0009279">
    <property type="term" value="C:cell outer membrane"/>
    <property type="evidence" value="ECO:0007669"/>
    <property type="project" value="UniProtKB-SubCell"/>
</dbReference>
<evidence type="ECO:0000256" key="3">
    <source>
        <dbReference type="ARBA" id="ARBA00022452"/>
    </source>
</evidence>
<keyword evidence="2 7" id="KW-0813">Transport</keyword>
<dbReference type="SUPFAM" id="SSF56935">
    <property type="entry name" value="Porins"/>
    <property type="match status" value="1"/>
</dbReference>
<evidence type="ECO:0000256" key="4">
    <source>
        <dbReference type="ARBA" id="ARBA00022692"/>
    </source>
</evidence>
<protein>
    <submittedName>
        <fullName evidence="10">TonB-linked outer membrane protein, SusC/RagA family</fullName>
    </submittedName>
</protein>
<keyword evidence="3 7" id="KW-1134">Transmembrane beta strand</keyword>
<dbReference type="PROSITE" id="PS52016">
    <property type="entry name" value="TONB_DEPENDENT_REC_3"/>
    <property type="match status" value="1"/>
</dbReference>
<dbReference type="InterPro" id="IPR037066">
    <property type="entry name" value="Plug_dom_sf"/>
</dbReference>
<evidence type="ECO:0000256" key="6">
    <source>
        <dbReference type="ARBA" id="ARBA00023237"/>
    </source>
</evidence>
<evidence type="ECO:0000256" key="5">
    <source>
        <dbReference type="ARBA" id="ARBA00023136"/>
    </source>
</evidence>
<dbReference type="Gene3D" id="2.40.170.20">
    <property type="entry name" value="TonB-dependent receptor, beta-barrel domain"/>
    <property type="match status" value="1"/>
</dbReference>
<dbReference type="OrthoDB" id="1109428at2"/>
<keyword evidence="4 7" id="KW-0812">Transmembrane</keyword>
<evidence type="ECO:0000256" key="7">
    <source>
        <dbReference type="PROSITE-ProRule" id="PRU01360"/>
    </source>
</evidence>
<dbReference type="Pfam" id="PF07715">
    <property type="entry name" value="Plug"/>
    <property type="match status" value="1"/>
</dbReference>
<keyword evidence="6 7" id="KW-0998">Cell outer membrane</keyword>
<dbReference type="RefSeq" id="WP_142532152.1">
    <property type="nucleotide sequence ID" value="NZ_FXTB01000001.1"/>
</dbReference>
<comment type="subcellular location">
    <subcellularLocation>
        <location evidence="1 7">Cell outer membrane</location>
        <topology evidence="1 7">Multi-pass membrane protein</topology>
    </subcellularLocation>
</comment>
<dbReference type="Proteomes" id="UP000319040">
    <property type="component" value="Unassembled WGS sequence"/>
</dbReference>
<dbReference type="Gene3D" id="2.170.130.10">
    <property type="entry name" value="TonB-dependent receptor, plug domain"/>
    <property type="match status" value="1"/>
</dbReference>
<dbReference type="NCBIfam" id="TIGR04056">
    <property type="entry name" value="OMP_RagA_SusC"/>
    <property type="match status" value="1"/>
</dbReference>
<dbReference type="NCBIfam" id="TIGR04057">
    <property type="entry name" value="SusC_RagA_signa"/>
    <property type="match status" value="1"/>
</dbReference>
<evidence type="ECO:0000313" key="11">
    <source>
        <dbReference type="Proteomes" id="UP000319040"/>
    </source>
</evidence>
<evidence type="ECO:0000256" key="8">
    <source>
        <dbReference type="SAM" id="SignalP"/>
    </source>
</evidence>
<feature type="domain" description="TonB-dependent receptor plug" evidence="9">
    <location>
        <begin position="115"/>
        <end position="218"/>
    </location>
</feature>
<gene>
    <name evidence="10" type="ORF">SAMN06265379_101822</name>
</gene>
<organism evidence="10 11">
    <name type="scientific">Saccharicrinis carchari</name>
    <dbReference type="NCBI Taxonomy" id="1168039"/>
    <lineage>
        <taxon>Bacteria</taxon>
        <taxon>Pseudomonadati</taxon>
        <taxon>Bacteroidota</taxon>
        <taxon>Bacteroidia</taxon>
        <taxon>Marinilabiliales</taxon>
        <taxon>Marinilabiliaceae</taxon>
        <taxon>Saccharicrinis</taxon>
    </lineage>
</organism>
<comment type="similarity">
    <text evidence="7">Belongs to the TonB-dependent receptor family.</text>
</comment>